<accession>A0A4S8M2L7</accession>
<reference evidence="4 5" key="1">
    <citation type="journal article" date="2019" name="Nat. Ecol. Evol.">
        <title>Megaphylogeny resolves global patterns of mushroom evolution.</title>
        <authorList>
            <person name="Varga T."/>
            <person name="Krizsan K."/>
            <person name="Foldi C."/>
            <person name="Dima B."/>
            <person name="Sanchez-Garcia M."/>
            <person name="Sanchez-Ramirez S."/>
            <person name="Szollosi G.J."/>
            <person name="Szarkandi J.G."/>
            <person name="Papp V."/>
            <person name="Albert L."/>
            <person name="Andreopoulos W."/>
            <person name="Angelini C."/>
            <person name="Antonin V."/>
            <person name="Barry K.W."/>
            <person name="Bougher N.L."/>
            <person name="Buchanan P."/>
            <person name="Buyck B."/>
            <person name="Bense V."/>
            <person name="Catcheside P."/>
            <person name="Chovatia M."/>
            <person name="Cooper J."/>
            <person name="Damon W."/>
            <person name="Desjardin D."/>
            <person name="Finy P."/>
            <person name="Geml J."/>
            <person name="Haridas S."/>
            <person name="Hughes K."/>
            <person name="Justo A."/>
            <person name="Karasinski D."/>
            <person name="Kautmanova I."/>
            <person name="Kiss B."/>
            <person name="Kocsube S."/>
            <person name="Kotiranta H."/>
            <person name="LaButti K.M."/>
            <person name="Lechner B.E."/>
            <person name="Liimatainen K."/>
            <person name="Lipzen A."/>
            <person name="Lukacs Z."/>
            <person name="Mihaltcheva S."/>
            <person name="Morgado L.N."/>
            <person name="Niskanen T."/>
            <person name="Noordeloos M.E."/>
            <person name="Ohm R.A."/>
            <person name="Ortiz-Santana B."/>
            <person name="Ovrebo C."/>
            <person name="Racz N."/>
            <person name="Riley R."/>
            <person name="Savchenko A."/>
            <person name="Shiryaev A."/>
            <person name="Soop K."/>
            <person name="Spirin V."/>
            <person name="Szebenyi C."/>
            <person name="Tomsovsky M."/>
            <person name="Tulloss R.E."/>
            <person name="Uehling J."/>
            <person name="Grigoriev I.V."/>
            <person name="Vagvolgyi C."/>
            <person name="Papp T."/>
            <person name="Martin F.M."/>
            <person name="Miettinen O."/>
            <person name="Hibbett D.S."/>
            <person name="Nagy L.G."/>
        </authorList>
    </citation>
    <scope>NUCLEOTIDE SEQUENCE [LARGE SCALE GENOMIC DNA]</scope>
    <source>
        <strain evidence="4 5">CBS 962.96</strain>
    </source>
</reference>
<dbReference type="AlphaFoldDB" id="A0A4S8M2L7"/>
<dbReference type="InterPro" id="IPR002347">
    <property type="entry name" value="SDR_fam"/>
</dbReference>
<dbReference type="PANTHER" id="PTHR24320:SF282">
    <property type="entry name" value="WW DOMAIN-CONTAINING OXIDOREDUCTASE"/>
    <property type="match status" value="1"/>
</dbReference>
<keyword evidence="5" id="KW-1185">Reference proteome</keyword>
<keyword evidence="2" id="KW-0521">NADP</keyword>
<protein>
    <submittedName>
        <fullName evidence="4">NAD(P)-binding protein</fullName>
    </submittedName>
</protein>
<evidence type="ECO:0000256" key="1">
    <source>
        <dbReference type="ARBA" id="ARBA00006484"/>
    </source>
</evidence>
<evidence type="ECO:0000256" key="3">
    <source>
        <dbReference type="ARBA" id="ARBA00023002"/>
    </source>
</evidence>
<name>A0A4S8M2L7_DENBC</name>
<evidence type="ECO:0000313" key="4">
    <source>
        <dbReference type="EMBL" id="THU95928.1"/>
    </source>
</evidence>
<dbReference type="OrthoDB" id="191139at2759"/>
<dbReference type="GO" id="GO:0016491">
    <property type="term" value="F:oxidoreductase activity"/>
    <property type="evidence" value="ECO:0007669"/>
    <property type="project" value="UniProtKB-KW"/>
</dbReference>
<proteinExistence type="inferred from homology"/>
<gene>
    <name evidence="4" type="ORF">K435DRAFT_665404</name>
</gene>
<dbReference type="EMBL" id="ML179188">
    <property type="protein sequence ID" value="THU95928.1"/>
    <property type="molecule type" value="Genomic_DNA"/>
</dbReference>
<evidence type="ECO:0000313" key="5">
    <source>
        <dbReference type="Proteomes" id="UP000297245"/>
    </source>
</evidence>
<sequence>MSYDFPGLSDICSFFEQALFIPKPTWSIDKMPDMTGKVVIVTGGSTGIGKETALLEKNATVYLAARDERRSLAVLEEYALLPGRGIFIDLNLACLYSVKAAAQEFLRFETELHVLVNNAGIMMPPKDQFSCQGYDLQFATNMLGHFYLTKLLLPTLLSTAHQHQGKVRVITVGSCAHYIMKYKFDLKSFTNTSVRNKQSPLDLYCQSKFSNILFANELAHRYGQKGLVSISLNPGNIKNTGLNKFLNKISLTSLIFWIFQLYEPELGALTQLYAGTSPECEDMNGKYLKPWCQEGVMRPSANDPKTAEELWKWMDEEVDKFEKKFKF</sequence>
<dbReference type="InterPro" id="IPR036291">
    <property type="entry name" value="NAD(P)-bd_dom_sf"/>
</dbReference>
<dbReference type="PANTHER" id="PTHR24320">
    <property type="entry name" value="RETINOL DEHYDROGENASE"/>
    <property type="match status" value="1"/>
</dbReference>
<dbReference type="Proteomes" id="UP000297245">
    <property type="component" value="Unassembled WGS sequence"/>
</dbReference>
<comment type="similarity">
    <text evidence="1">Belongs to the short-chain dehydrogenases/reductases (SDR) family.</text>
</comment>
<evidence type="ECO:0000256" key="2">
    <source>
        <dbReference type="ARBA" id="ARBA00022857"/>
    </source>
</evidence>
<dbReference type="PRINTS" id="PR00081">
    <property type="entry name" value="GDHRDH"/>
</dbReference>
<keyword evidence="3" id="KW-0560">Oxidoreductase</keyword>
<dbReference type="Gene3D" id="3.40.50.720">
    <property type="entry name" value="NAD(P)-binding Rossmann-like Domain"/>
    <property type="match status" value="1"/>
</dbReference>
<organism evidence="4 5">
    <name type="scientific">Dendrothele bispora (strain CBS 962.96)</name>
    <dbReference type="NCBI Taxonomy" id="1314807"/>
    <lineage>
        <taxon>Eukaryota</taxon>
        <taxon>Fungi</taxon>
        <taxon>Dikarya</taxon>
        <taxon>Basidiomycota</taxon>
        <taxon>Agaricomycotina</taxon>
        <taxon>Agaricomycetes</taxon>
        <taxon>Agaricomycetidae</taxon>
        <taxon>Agaricales</taxon>
        <taxon>Agaricales incertae sedis</taxon>
        <taxon>Dendrothele</taxon>
    </lineage>
</organism>
<dbReference type="SUPFAM" id="SSF51735">
    <property type="entry name" value="NAD(P)-binding Rossmann-fold domains"/>
    <property type="match status" value="1"/>
</dbReference>
<dbReference type="Pfam" id="PF00106">
    <property type="entry name" value="adh_short"/>
    <property type="match status" value="1"/>
</dbReference>